<evidence type="ECO:0008006" key="4">
    <source>
        <dbReference type="Google" id="ProtNLM"/>
    </source>
</evidence>
<accession>A0A2V1DN01</accession>
<keyword evidence="3" id="KW-1185">Reference proteome</keyword>
<gene>
    <name evidence="2" type="ORF">DM02DRAFT_23283</name>
</gene>
<feature type="region of interest" description="Disordered" evidence="1">
    <location>
        <begin position="195"/>
        <end position="230"/>
    </location>
</feature>
<name>A0A2V1DN01_9PLEO</name>
<dbReference type="OrthoDB" id="72726at2759"/>
<proteinExistence type="predicted"/>
<dbReference type="AlphaFoldDB" id="A0A2V1DN01"/>
<reference evidence="2 3" key="1">
    <citation type="journal article" date="2018" name="Sci. Rep.">
        <title>Comparative genomics provides insights into the lifestyle and reveals functional heterogeneity of dark septate endophytic fungi.</title>
        <authorList>
            <person name="Knapp D.G."/>
            <person name="Nemeth J.B."/>
            <person name="Barry K."/>
            <person name="Hainaut M."/>
            <person name="Henrissat B."/>
            <person name="Johnson J."/>
            <person name="Kuo A."/>
            <person name="Lim J.H.P."/>
            <person name="Lipzen A."/>
            <person name="Nolan M."/>
            <person name="Ohm R.A."/>
            <person name="Tamas L."/>
            <person name="Grigoriev I.V."/>
            <person name="Spatafora J.W."/>
            <person name="Nagy L.G."/>
            <person name="Kovacs G.M."/>
        </authorList>
    </citation>
    <scope>NUCLEOTIDE SEQUENCE [LARGE SCALE GENOMIC DNA]</scope>
    <source>
        <strain evidence="2 3">DSE2036</strain>
    </source>
</reference>
<sequence length="322" mass="36557">MATFLTLPLELRELIYEYIFSTFTIKHGFGITSSANRTALLLTCKQVHHEAWRHLPLNANFEFRGPETMLNTLLDAGQAVITRVRHVRIKSFPFPLYANGRPNYYPTYYCHNALSLLPGLHLDRLVVEDSFHGFGLVDGWRDVVTYFDIEGLLKSDAWRELVYITPNTDFIASGYDHRRKRLAQPETWDALLKERDGETSGAEVEMWITPKSSSSSSSQTGPAKPQSWSALPGHEVIENWRVAGPEQDLKGEVQIIARRGKKANVVQTGVSQNQTWQELKNKEGGFSPKDWTPYYNDMADAVGWVYGGWGRRMELAHVALGQ</sequence>
<protein>
    <recommendedName>
        <fullName evidence="4">F-box domain-containing protein</fullName>
    </recommendedName>
</protein>
<evidence type="ECO:0000313" key="2">
    <source>
        <dbReference type="EMBL" id="PVH99013.1"/>
    </source>
</evidence>
<evidence type="ECO:0000256" key="1">
    <source>
        <dbReference type="SAM" id="MobiDB-lite"/>
    </source>
</evidence>
<dbReference type="EMBL" id="KZ805401">
    <property type="protein sequence ID" value="PVH99013.1"/>
    <property type="molecule type" value="Genomic_DNA"/>
</dbReference>
<dbReference type="Proteomes" id="UP000244855">
    <property type="component" value="Unassembled WGS sequence"/>
</dbReference>
<evidence type="ECO:0000313" key="3">
    <source>
        <dbReference type="Proteomes" id="UP000244855"/>
    </source>
</evidence>
<organism evidence="2 3">
    <name type="scientific">Periconia macrospinosa</name>
    <dbReference type="NCBI Taxonomy" id="97972"/>
    <lineage>
        <taxon>Eukaryota</taxon>
        <taxon>Fungi</taxon>
        <taxon>Dikarya</taxon>
        <taxon>Ascomycota</taxon>
        <taxon>Pezizomycotina</taxon>
        <taxon>Dothideomycetes</taxon>
        <taxon>Pleosporomycetidae</taxon>
        <taxon>Pleosporales</taxon>
        <taxon>Massarineae</taxon>
        <taxon>Periconiaceae</taxon>
        <taxon>Periconia</taxon>
    </lineage>
</organism>